<dbReference type="GO" id="GO:0046872">
    <property type="term" value="F:metal ion binding"/>
    <property type="evidence" value="ECO:0007669"/>
    <property type="project" value="UniProtKB-KW"/>
</dbReference>
<evidence type="ECO:0000313" key="10">
    <source>
        <dbReference type="Proteomes" id="UP001366166"/>
    </source>
</evidence>
<dbReference type="EMBL" id="AP028679">
    <property type="protein sequence ID" value="BEQ16199.1"/>
    <property type="molecule type" value="Genomic_DNA"/>
</dbReference>
<dbReference type="Pfam" id="PF04055">
    <property type="entry name" value="Radical_SAM"/>
    <property type="match status" value="1"/>
</dbReference>
<dbReference type="InterPro" id="IPR051198">
    <property type="entry name" value="BchE-like"/>
</dbReference>
<gene>
    <name evidence="9" type="ORF">FAK_32650</name>
</gene>
<dbReference type="RefSeq" id="WP_338601690.1">
    <property type="nucleotide sequence ID" value="NZ_AP028679.1"/>
</dbReference>
<evidence type="ECO:0000313" key="9">
    <source>
        <dbReference type="EMBL" id="BEQ16199.1"/>
    </source>
</evidence>
<dbReference type="Gene3D" id="3.40.50.280">
    <property type="entry name" value="Cobalamin-binding domain"/>
    <property type="match status" value="1"/>
</dbReference>
<keyword evidence="4" id="KW-0949">S-adenosyl-L-methionine</keyword>
<dbReference type="Gene3D" id="3.80.30.20">
    <property type="entry name" value="tm_1862 like domain"/>
    <property type="match status" value="1"/>
</dbReference>
<dbReference type="InterPro" id="IPR006158">
    <property type="entry name" value="Cobalamin-bd"/>
</dbReference>
<evidence type="ECO:0000256" key="4">
    <source>
        <dbReference type="ARBA" id="ARBA00022691"/>
    </source>
</evidence>
<feature type="domain" description="Elp3/MiaA/NifB-like radical SAM core" evidence="8">
    <location>
        <begin position="178"/>
        <end position="385"/>
    </location>
</feature>
<evidence type="ECO:0000259" key="8">
    <source>
        <dbReference type="SMART" id="SM00729"/>
    </source>
</evidence>
<organism evidence="9 10">
    <name type="scientific">Desulfoferula mesophila</name>
    <dbReference type="NCBI Taxonomy" id="3058419"/>
    <lineage>
        <taxon>Bacteria</taxon>
        <taxon>Pseudomonadati</taxon>
        <taxon>Thermodesulfobacteriota</taxon>
        <taxon>Desulfarculia</taxon>
        <taxon>Desulfarculales</taxon>
        <taxon>Desulfarculaceae</taxon>
        <taxon>Desulfoferula</taxon>
    </lineage>
</organism>
<dbReference type="AlphaFoldDB" id="A0AAU9EM46"/>
<dbReference type="PANTHER" id="PTHR43409:SF7">
    <property type="entry name" value="BLL1977 PROTEIN"/>
    <property type="match status" value="1"/>
</dbReference>
<evidence type="ECO:0000256" key="1">
    <source>
        <dbReference type="ARBA" id="ARBA00001966"/>
    </source>
</evidence>
<evidence type="ECO:0000256" key="2">
    <source>
        <dbReference type="ARBA" id="ARBA00022603"/>
    </source>
</evidence>
<reference evidence="10" key="1">
    <citation type="journal article" date="2023" name="Arch. Microbiol.">
        <title>Desulfoferula mesophilus gen. nov. sp. nov., a mesophilic sulfate-reducing bacterium isolated from a brackish lake sediment.</title>
        <authorList>
            <person name="Watanabe T."/>
            <person name="Yabe T."/>
            <person name="Tsuji J.M."/>
            <person name="Fukui M."/>
        </authorList>
    </citation>
    <scope>NUCLEOTIDE SEQUENCE [LARGE SCALE GENOMIC DNA]</scope>
    <source>
        <strain evidence="10">12FAK</strain>
    </source>
</reference>
<dbReference type="SMART" id="SM00729">
    <property type="entry name" value="Elp3"/>
    <property type="match status" value="1"/>
</dbReference>
<dbReference type="InterPro" id="IPR007197">
    <property type="entry name" value="rSAM"/>
</dbReference>
<dbReference type="KEGG" id="dmp:FAK_32650"/>
<dbReference type="Proteomes" id="UP001366166">
    <property type="component" value="Chromosome"/>
</dbReference>
<dbReference type="InterPro" id="IPR023404">
    <property type="entry name" value="rSAM_horseshoe"/>
</dbReference>
<dbReference type="CDD" id="cd02068">
    <property type="entry name" value="radical_SAM_B12_BD"/>
    <property type="match status" value="1"/>
</dbReference>
<dbReference type="GO" id="GO:0003824">
    <property type="term" value="F:catalytic activity"/>
    <property type="evidence" value="ECO:0007669"/>
    <property type="project" value="InterPro"/>
</dbReference>
<keyword evidence="3" id="KW-0808">Transferase</keyword>
<dbReference type="InterPro" id="IPR058240">
    <property type="entry name" value="rSAM_sf"/>
</dbReference>
<dbReference type="SFLD" id="SFLDG01123">
    <property type="entry name" value="methyltransferase_(Class_B)"/>
    <property type="match status" value="1"/>
</dbReference>
<dbReference type="GO" id="GO:0031419">
    <property type="term" value="F:cobalamin binding"/>
    <property type="evidence" value="ECO:0007669"/>
    <property type="project" value="InterPro"/>
</dbReference>
<dbReference type="InterPro" id="IPR006638">
    <property type="entry name" value="Elp3/MiaA/NifB-like_rSAM"/>
</dbReference>
<evidence type="ECO:0000256" key="5">
    <source>
        <dbReference type="ARBA" id="ARBA00022723"/>
    </source>
</evidence>
<dbReference type="SFLD" id="SFLDS00029">
    <property type="entry name" value="Radical_SAM"/>
    <property type="match status" value="1"/>
</dbReference>
<evidence type="ECO:0000256" key="7">
    <source>
        <dbReference type="ARBA" id="ARBA00023014"/>
    </source>
</evidence>
<proteinExistence type="predicted"/>
<dbReference type="SFLD" id="SFLDG01082">
    <property type="entry name" value="B12-binding_domain_containing"/>
    <property type="match status" value="1"/>
</dbReference>
<keyword evidence="5" id="KW-0479">Metal-binding</keyword>
<dbReference type="InterPro" id="IPR034466">
    <property type="entry name" value="Methyltransferase_Class_B"/>
</dbReference>
<dbReference type="GO" id="GO:0051539">
    <property type="term" value="F:4 iron, 4 sulfur cluster binding"/>
    <property type="evidence" value="ECO:0007669"/>
    <property type="project" value="UniProtKB-KW"/>
</dbReference>
<sequence length="477" mass="53234">MQVLFVADIKNFALGGFEPLGVEYLSACLKKAGHTPYICDLDLTDAVTTVKEHDIKLVAYSVVTGAHQRFAEFNRRLKRLVPLTSIFGGPHPTFVPSVLEDEPGLDLICVGEGESALVQLCDRLEQGRNLEGIPNLRRKKDGEIDAGPVEPGQRSLDDLPFPDRALLYEKFPHLARTPMKTVLAGRGCTFKCSYCFHRDFMTKHGLKNKVRMRRVDLLVEELAGLRDNYPVQFFRFVDASLGFSKKWLREFAPAYARGVGVPFSCALNPLQADDEVMNLLKQAGCHSVNWSVETGDEGIRRTILNRPVPDEKIFAMGRLLKKHGLVSWVQNMVGLPGGSLEADFKTLDMNIALKPAFSTVSFLTPYPGTPIRDMAQEMGLFDGDLSGLDQAYFHGTVLKVERRKELANLGRLFALTVEFPWLRPYVPGLIRLPLGPLYEVLRKGWKGWCMVNRVMPNRPTAGDFALTAWRLLSGAAG</sequence>
<keyword evidence="10" id="KW-1185">Reference proteome</keyword>
<accession>A0AAU9EM46</accession>
<name>A0AAU9EM46_9BACT</name>
<keyword evidence="6" id="KW-0408">Iron</keyword>
<comment type="cofactor">
    <cofactor evidence="1">
        <name>[4Fe-4S] cluster</name>
        <dbReference type="ChEBI" id="CHEBI:49883"/>
    </cofactor>
</comment>
<protein>
    <submittedName>
        <fullName evidence="9">B12-binding domain-containing radical SAM protein</fullName>
    </submittedName>
</protein>
<dbReference type="CDD" id="cd01335">
    <property type="entry name" value="Radical_SAM"/>
    <property type="match status" value="1"/>
</dbReference>
<evidence type="ECO:0000256" key="3">
    <source>
        <dbReference type="ARBA" id="ARBA00022679"/>
    </source>
</evidence>
<dbReference type="Pfam" id="PF02310">
    <property type="entry name" value="B12-binding"/>
    <property type="match status" value="1"/>
</dbReference>
<keyword evidence="7" id="KW-0411">Iron-sulfur</keyword>
<keyword evidence="2" id="KW-0489">Methyltransferase</keyword>
<dbReference type="PANTHER" id="PTHR43409">
    <property type="entry name" value="ANAEROBIC MAGNESIUM-PROTOPORPHYRIN IX MONOMETHYL ESTER CYCLASE-RELATED"/>
    <property type="match status" value="1"/>
</dbReference>
<dbReference type="SUPFAM" id="SSF102114">
    <property type="entry name" value="Radical SAM enzymes"/>
    <property type="match status" value="1"/>
</dbReference>
<evidence type="ECO:0000256" key="6">
    <source>
        <dbReference type="ARBA" id="ARBA00023004"/>
    </source>
</evidence>